<dbReference type="InterPro" id="IPR011698">
    <property type="entry name" value="GATase_3"/>
</dbReference>
<protein>
    <submittedName>
        <fullName evidence="9">Cobyrinate a,c-diamide synthase</fullName>
    </submittedName>
</protein>
<keyword evidence="6" id="KW-0315">Glutamine amidotransferase</keyword>
<dbReference type="SUPFAM" id="SSF52317">
    <property type="entry name" value="Class I glutamine amidotransferase-like"/>
    <property type="match status" value="1"/>
</dbReference>
<dbReference type="Pfam" id="PF07685">
    <property type="entry name" value="GATase_3"/>
    <property type="match status" value="1"/>
</dbReference>
<evidence type="ECO:0000259" key="7">
    <source>
        <dbReference type="Pfam" id="PF01656"/>
    </source>
</evidence>
<evidence type="ECO:0000256" key="5">
    <source>
        <dbReference type="ARBA" id="ARBA00022842"/>
    </source>
</evidence>
<evidence type="ECO:0000313" key="10">
    <source>
        <dbReference type="Proteomes" id="UP001652442"/>
    </source>
</evidence>
<organism evidence="9 10">
    <name type="scientific">Brotonthovivens ammoniilytica</name>
    <dbReference type="NCBI Taxonomy" id="2981725"/>
    <lineage>
        <taxon>Bacteria</taxon>
        <taxon>Bacillati</taxon>
        <taxon>Bacillota</taxon>
        <taxon>Clostridia</taxon>
        <taxon>Lachnospirales</taxon>
        <taxon>Lachnospiraceae</taxon>
        <taxon>Brotonthovivens</taxon>
    </lineage>
</organism>
<comment type="cofactor">
    <cofactor evidence="1">
        <name>Mg(2+)</name>
        <dbReference type="ChEBI" id="CHEBI:18420"/>
    </cofactor>
</comment>
<keyword evidence="4" id="KW-0067">ATP-binding</keyword>
<dbReference type="RefSeq" id="WP_158425986.1">
    <property type="nucleotide sequence ID" value="NZ_JAOQJQ010000006.1"/>
</dbReference>
<dbReference type="CDD" id="cd03130">
    <property type="entry name" value="GATase1_CobB"/>
    <property type="match status" value="1"/>
</dbReference>
<dbReference type="PANTHER" id="PTHR43873:SF1">
    <property type="entry name" value="COBYRINATE A,C-DIAMIDE SYNTHASE"/>
    <property type="match status" value="1"/>
</dbReference>
<evidence type="ECO:0000313" key="9">
    <source>
        <dbReference type="EMBL" id="MCU6763351.1"/>
    </source>
</evidence>
<sequence length="457" mass="51249">MKGRFLLTAGASGSGKTLLTCGIMQALKRKGVSIASFKCGPDYIDPMFHSRVLGTKSRNLDTFFADKSVVCWLLEQNSKECDLAVLEGVMGYYDGVAGTTVRASAWEVADATDTPAVLIVNSKGMSVSLVPYIKGFLEYKKNSHIRGVILNRMSPMLYPRMKELIESQLPVKVAGYVPELSDCVLESRHLGLVLPGEITGLRDQLYRLADVLDTSIEWEVLSEIAGEAPKLYTEKPEFVKRAEKLCRYVRIGVAKDEAFCFFYKDNLELLEKMGAELVWFSPLHDKKIPENIHGLMFHGGYPELYAEKLSKNQTMRDSVREAVLQGMPCMAECGGFMYLQEQMEDMEERSWPMAGVIPARAYRTKKLGRFGYITLEGGTVFGKETGPVPAHEFHYFDSDGCGQAFTARKPQSSRKWECIHSTENLLAGFPHLYFYGNSKTAEAFVLACDKFKKRNNL</sequence>
<dbReference type="Pfam" id="PF01656">
    <property type="entry name" value="CbiA"/>
    <property type="match status" value="1"/>
</dbReference>
<evidence type="ECO:0000256" key="6">
    <source>
        <dbReference type="ARBA" id="ARBA00022962"/>
    </source>
</evidence>
<evidence type="ECO:0000256" key="3">
    <source>
        <dbReference type="ARBA" id="ARBA00022741"/>
    </source>
</evidence>
<reference evidence="9 10" key="1">
    <citation type="journal article" date="2021" name="ISME Commun">
        <title>Automated analysis of genomic sequences facilitates high-throughput and comprehensive description of bacteria.</title>
        <authorList>
            <person name="Hitch T.C.A."/>
        </authorList>
    </citation>
    <scope>NUCLEOTIDE SEQUENCE [LARGE SCALE GENOMIC DNA]</scope>
    <source>
        <strain evidence="9 10">Sanger_109</strain>
    </source>
</reference>
<keyword evidence="5" id="KW-0460">Magnesium</keyword>
<evidence type="ECO:0000256" key="2">
    <source>
        <dbReference type="ARBA" id="ARBA00022598"/>
    </source>
</evidence>
<dbReference type="Gene3D" id="3.40.50.300">
    <property type="entry name" value="P-loop containing nucleotide triphosphate hydrolases"/>
    <property type="match status" value="1"/>
</dbReference>
<accession>A0ABT2TNS3</accession>
<evidence type="ECO:0000259" key="8">
    <source>
        <dbReference type="Pfam" id="PF07685"/>
    </source>
</evidence>
<comment type="caution">
    <text evidence="9">The sequence shown here is derived from an EMBL/GenBank/DDBJ whole genome shotgun (WGS) entry which is preliminary data.</text>
</comment>
<dbReference type="PANTHER" id="PTHR43873">
    <property type="entry name" value="COBYRINATE A,C-DIAMIDE SYNTHASE"/>
    <property type="match status" value="1"/>
</dbReference>
<keyword evidence="3" id="KW-0547">Nucleotide-binding</keyword>
<dbReference type="InterPro" id="IPR027417">
    <property type="entry name" value="P-loop_NTPase"/>
</dbReference>
<keyword evidence="10" id="KW-1185">Reference proteome</keyword>
<dbReference type="InterPro" id="IPR002586">
    <property type="entry name" value="CobQ/CobB/MinD/ParA_Nub-bd_dom"/>
</dbReference>
<dbReference type="Proteomes" id="UP001652442">
    <property type="component" value="Unassembled WGS sequence"/>
</dbReference>
<feature type="domain" description="CobQ/CobB/MinD/ParA nucleotide binding" evidence="7">
    <location>
        <begin position="7"/>
        <end position="182"/>
    </location>
</feature>
<evidence type="ECO:0000256" key="1">
    <source>
        <dbReference type="ARBA" id="ARBA00001946"/>
    </source>
</evidence>
<dbReference type="PROSITE" id="PS51274">
    <property type="entry name" value="GATASE_COBBQ"/>
    <property type="match status" value="1"/>
</dbReference>
<evidence type="ECO:0000256" key="4">
    <source>
        <dbReference type="ARBA" id="ARBA00022840"/>
    </source>
</evidence>
<dbReference type="InterPro" id="IPR029062">
    <property type="entry name" value="Class_I_gatase-like"/>
</dbReference>
<dbReference type="InterPro" id="IPR004484">
    <property type="entry name" value="CbiA/CobB_synth"/>
</dbReference>
<feature type="domain" description="CobB/CobQ-like glutamine amidotransferase" evidence="8">
    <location>
        <begin position="250"/>
        <end position="435"/>
    </location>
</feature>
<proteinExistence type="predicted"/>
<dbReference type="SUPFAM" id="SSF52540">
    <property type="entry name" value="P-loop containing nucleoside triphosphate hydrolases"/>
    <property type="match status" value="1"/>
</dbReference>
<dbReference type="NCBIfam" id="NF002204">
    <property type="entry name" value="PRK01077.1"/>
    <property type="match status" value="1"/>
</dbReference>
<dbReference type="NCBIfam" id="TIGR00379">
    <property type="entry name" value="cobB"/>
    <property type="match status" value="1"/>
</dbReference>
<name>A0ABT2TNS3_9FIRM</name>
<keyword evidence="2" id="KW-0436">Ligase</keyword>
<dbReference type="Gene3D" id="3.40.50.880">
    <property type="match status" value="1"/>
</dbReference>
<gene>
    <name evidence="9" type="ORF">OCV88_13635</name>
</gene>
<dbReference type="EMBL" id="JAOQJQ010000006">
    <property type="protein sequence ID" value="MCU6763351.1"/>
    <property type="molecule type" value="Genomic_DNA"/>
</dbReference>